<keyword evidence="1" id="KW-0472">Membrane</keyword>
<gene>
    <name evidence="3" type="ORF">K491DRAFT_712957</name>
</gene>
<dbReference type="Proteomes" id="UP000799324">
    <property type="component" value="Unassembled WGS sequence"/>
</dbReference>
<dbReference type="EMBL" id="MU004309">
    <property type="protein sequence ID" value="KAF2659192.1"/>
    <property type="molecule type" value="Genomic_DNA"/>
</dbReference>
<organism evidence="3 4">
    <name type="scientific">Lophiostoma macrostomum CBS 122681</name>
    <dbReference type="NCBI Taxonomy" id="1314788"/>
    <lineage>
        <taxon>Eukaryota</taxon>
        <taxon>Fungi</taxon>
        <taxon>Dikarya</taxon>
        <taxon>Ascomycota</taxon>
        <taxon>Pezizomycotina</taxon>
        <taxon>Dothideomycetes</taxon>
        <taxon>Pleosporomycetidae</taxon>
        <taxon>Pleosporales</taxon>
        <taxon>Lophiostomataceae</taxon>
        <taxon>Lophiostoma</taxon>
    </lineage>
</organism>
<feature type="signal peptide" evidence="2">
    <location>
        <begin position="1"/>
        <end position="20"/>
    </location>
</feature>
<protein>
    <recommendedName>
        <fullName evidence="5">Mid2 domain-containing protein</fullName>
    </recommendedName>
</protein>
<name>A0A6A6THI5_9PLEO</name>
<evidence type="ECO:0008006" key="5">
    <source>
        <dbReference type="Google" id="ProtNLM"/>
    </source>
</evidence>
<dbReference type="OrthoDB" id="5215637at2759"/>
<sequence length="277" mass="29130">MAFFAFLLSLFFLLPSLSTAADANATCYGLDGTQLDDTYAPCNTGSGHSGCCATRGAAGSVDICLDNGLCMATNDQYIGTIWQEGCTDATGKDPGCPNICPDATTNFDGLTSVSAWNIQMCDYGSYCCRAVGDHNNCCSNATAPKITTTFLGAFQVATSTATSATTSQDPTSVVATAVSTGQPFTSTSLPSTASTCPKDKSAQVGGAVGGVLSAAILGLLGVIFWMHRREKHQRKMKEHYEEQFGQNFAYRRTIIVESDSRLDLPSSSGEEKGEEST</sequence>
<keyword evidence="2" id="KW-0732">Signal</keyword>
<accession>A0A6A6THI5</accession>
<evidence type="ECO:0000313" key="4">
    <source>
        <dbReference type="Proteomes" id="UP000799324"/>
    </source>
</evidence>
<keyword evidence="1" id="KW-0812">Transmembrane</keyword>
<feature type="chain" id="PRO_5025588114" description="Mid2 domain-containing protein" evidence="2">
    <location>
        <begin position="21"/>
        <end position="277"/>
    </location>
</feature>
<keyword evidence="4" id="KW-1185">Reference proteome</keyword>
<proteinExistence type="predicted"/>
<evidence type="ECO:0000256" key="2">
    <source>
        <dbReference type="SAM" id="SignalP"/>
    </source>
</evidence>
<evidence type="ECO:0000256" key="1">
    <source>
        <dbReference type="SAM" id="Phobius"/>
    </source>
</evidence>
<dbReference type="AlphaFoldDB" id="A0A6A6THI5"/>
<evidence type="ECO:0000313" key="3">
    <source>
        <dbReference type="EMBL" id="KAF2659192.1"/>
    </source>
</evidence>
<keyword evidence="1" id="KW-1133">Transmembrane helix</keyword>
<reference evidence="3" key="1">
    <citation type="journal article" date="2020" name="Stud. Mycol.">
        <title>101 Dothideomycetes genomes: a test case for predicting lifestyles and emergence of pathogens.</title>
        <authorList>
            <person name="Haridas S."/>
            <person name="Albert R."/>
            <person name="Binder M."/>
            <person name="Bloem J."/>
            <person name="Labutti K."/>
            <person name="Salamov A."/>
            <person name="Andreopoulos B."/>
            <person name="Baker S."/>
            <person name="Barry K."/>
            <person name="Bills G."/>
            <person name="Bluhm B."/>
            <person name="Cannon C."/>
            <person name="Castanera R."/>
            <person name="Culley D."/>
            <person name="Daum C."/>
            <person name="Ezra D."/>
            <person name="Gonzalez J."/>
            <person name="Henrissat B."/>
            <person name="Kuo A."/>
            <person name="Liang C."/>
            <person name="Lipzen A."/>
            <person name="Lutzoni F."/>
            <person name="Magnuson J."/>
            <person name="Mondo S."/>
            <person name="Nolan M."/>
            <person name="Ohm R."/>
            <person name="Pangilinan J."/>
            <person name="Park H.-J."/>
            <person name="Ramirez L."/>
            <person name="Alfaro M."/>
            <person name="Sun H."/>
            <person name="Tritt A."/>
            <person name="Yoshinaga Y."/>
            <person name="Zwiers L.-H."/>
            <person name="Turgeon B."/>
            <person name="Goodwin S."/>
            <person name="Spatafora J."/>
            <person name="Crous P."/>
            <person name="Grigoriev I."/>
        </authorList>
    </citation>
    <scope>NUCLEOTIDE SEQUENCE</scope>
    <source>
        <strain evidence="3">CBS 122681</strain>
    </source>
</reference>
<feature type="transmembrane region" description="Helical" evidence="1">
    <location>
        <begin position="204"/>
        <end position="226"/>
    </location>
</feature>